<dbReference type="AlphaFoldDB" id="A0AAU9KAT8"/>
<comment type="caution">
    <text evidence="1">The sequence shown here is derived from an EMBL/GenBank/DDBJ whole genome shotgun (WGS) entry which is preliminary data.</text>
</comment>
<gene>
    <name evidence="1" type="ORF">BSTOLATCC_MIC62690</name>
</gene>
<sequence>MLYNYWYLSKLCSLHLYHCMLYSCLQPRQNHLDMHYKLGHLCKIYKRLERHCIFYSLSRRHSSLSYILCK</sequence>
<dbReference type="EMBL" id="CAJZBQ010000060">
    <property type="protein sequence ID" value="CAG9335112.1"/>
    <property type="molecule type" value="Genomic_DNA"/>
</dbReference>
<dbReference type="Proteomes" id="UP001162131">
    <property type="component" value="Unassembled WGS sequence"/>
</dbReference>
<proteinExistence type="predicted"/>
<evidence type="ECO:0000313" key="1">
    <source>
        <dbReference type="EMBL" id="CAG9335112.1"/>
    </source>
</evidence>
<name>A0AAU9KAT8_9CILI</name>
<protein>
    <submittedName>
        <fullName evidence="1">Uncharacterized protein</fullName>
    </submittedName>
</protein>
<evidence type="ECO:0000313" key="2">
    <source>
        <dbReference type="Proteomes" id="UP001162131"/>
    </source>
</evidence>
<keyword evidence="2" id="KW-1185">Reference proteome</keyword>
<organism evidence="1 2">
    <name type="scientific">Blepharisma stoltei</name>
    <dbReference type="NCBI Taxonomy" id="1481888"/>
    <lineage>
        <taxon>Eukaryota</taxon>
        <taxon>Sar</taxon>
        <taxon>Alveolata</taxon>
        <taxon>Ciliophora</taxon>
        <taxon>Postciliodesmatophora</taxon>
        <taxon>Heterotrichea</taxon>
        <taxon>Heterotrichida</taxon>
        <taxon>Blepharismidae</taxon>
        <taxon>Blepharisma</taxon>
    </lineage>
</organism>
<accession>A0AAU9KAT8</accession>
<reference evidence="1" key="1">
    <citation type="submission" date="2021-09" db="EMBL/GenBank/DDBJ databases">
        <authorList>
            <consortium name="AG Swart"/>
            <person name="Singh M."/>
            <person name="Singh A."/>
            <person name="Seah K."/>
            <person name="Emmerich C."/>
        </authorList>
    </citation>
    <scope>NUCLEOTIDE SEQUENCE</scope>
    <source>
        <strain evidence="1">ATCC30299</strain>
    </source>
</reference>